<reference evidence="2" key="1">
    <citation type="submission" date="2018-02" db="EMBL/GenBank/DDBJ databases">
        <title>Rhizophora mucronata_Transcriptome.</title>
        <authorList>
            <person name="Meera S.P."/>
            <person name="Sreeshan A."/>
            <person name="Augustine A."/>
        </authorList>
    </citation>
    <scope>NUCLEOTIDE SEQUENCE</scope>
    <source>
        <tissue evidence="2">Leaf</tissue>
    </source>
</reference>
<feature type="transmembrane region" description="Helical" evidence="1">
    <location>
        <begin position="12"/>
        <end position="30"/>
    </location>
</feature>
<proteinExistence type="predicted"/>
<keyword evidence="1" id="KW-1133">Transmembrane helix</keyword>
<evidence type="ECO:0000313" key="2">
    <source>
        <dbReference type="EMBL" id="MBX35536.1"/>
    </source>
</evidence>
<dbReference type="AlphaFoldDB" id="A0A2P2MZB6"/>
<keyword evidence="1" id="KW-0812">Transmembrane</keyword>
<organism evidence="2">
    <name type="scientific">Rhizophora mucronata</name>
    <name type="common">Asiatic mangrove</name>
    <dbReference type="NCBI Taxonomy" id="61149"/>
    <lineage>
        <taxon>Eukaryota</taxon>
        <taxon>Viridiplantae</taxon>
        <taxon>Streptophyta</taxon>
        <taxon>Embryophyta</taxon>
        <taxon>Tracheophyta</taxon>
        <taxon>Spermatophyta</taxon>
        <taxon>Magnoliopsida</taxon>
        <taxon>eudicotyledons</taxon>
        <taxon>Gunneridae</taxon>
        <taxon>Pentapetalae</taxon>
        <taxon>rosids</taxon>
        <taxon>fabids</taxon>
        <taxon>Malpighiales</taxon>
        <taxon>Rhizophoraceae</taxon>
        <taxon>Rhizophora</taxon>
    </lineage>
</organism>
<protein>
    <submittedName>
        <fullName evidence="2">Uncharacterized protein</fullName>
    </submittedName>
</protein>
<evidence type="ECO:0000256" key="1">
    <source>
        <dbReference type="SAM" id="Phobius"/>
    </source>
</evidence>
<sequence length="35" mass="4186">MENPLCILTTQLFPFFPQFFFCFLQLLFFISCTST</sequence>
<dbReference type="EMBL" id="GGEC01055052">
    <property type="protein sequence ID" value="MBX35536.1"/>
    <property type="molecule type" value="Transcribed_RNA"/>
</dbReference>
<keyword evidence="1" id="KW-0472">Membrane</keyword>
<accession>A0A2P2MZB6</accession>
<name>A0A2P2MZB6_RHIMU</name>